<comment type="caution">
    <text evidence="3">The sequence shown here is derived from an EMBL/GenBank/DDBJ whole genome shotgun (WGS) entry which is preliminary data.</text>
</comment>
<dbReference type="InterPro" id="IPR029526">
    <property type="entry name" value="PGBD"/>
</dbReference>
<dbReference type="PANTHER" id="PTHR47272">
    <property type="entry name" value="DDE_TNP_1_7 DOMAIN-CONTAINING PROTEIN"/>
    <property type="match status" value="1"/>
</dbReference>
<accession>A0A8K0GC00</accession>
<organism evidence="3 4">
    <name type="scientific">Ignelater luminosus</name>
    <name type="common">Cucubano</name>
    <name type="synonym">Pyrophorus luminosus</name>
    <dbReference type="NCBI Taxonomy" id="2038154"/>
    <lineage>
        <taxon>Eukaryota</taxon>
        <taxon>Metazoa</taxon>
        <taxon>Ecdysozoa</taxon>
        <taxon>Arthropoda</taxon>
        <taxon>Hexapoda</taxon>
        <taxon>Insecta</taxon>
        <taxon>Pterygota</taxon>
        <taxon>Neoptera</taxon>
        <taxon>Endopterygota</taxon>
        <taxon>Coleoptera</taxon>
        <taxon>Polyphaga</taxon>
        <taxon>Elateriformia</taxon>
        <taxon>Elateroidea</taxon>
        <taxon>Elateridae</taxon>
        <taxon>Agrypninae</taxon>
        <taxon>Pyrophorini</taxon>
        <taxon>Ignelater</taxon>
    </lineage>
</organism>
<dbReference type="EMBL" id="VTPC01003027">
    <property type="protein sequence ID" value="KAF2899145.1"/>
    <property type="molecule type" value="Genomic_DNA"/>
</dbReference>
<keyword evidence="1" id="KW-0472">Membrane</keyword>
<protein>
    <recommendedName>
        <fullName evidence="2">PiggyBac transposable element-derived protein domain-containing protein</fullName>
    </recommendedName>
</protein>
<name>A0A8K0GC00_IGNLU</name>
<dbReference type="Pfam" id="PF13843">
    <property type="entry name" value="DDE_Tnp_1_7"/>
    <property type="match status" value="1"/>
</dbReference>
<proteinExistence type="predicted"/>
<keyword evidence="1" id="KW-0812">Transmembrane</keyword>
<dbReference type="AlphaFoldDB" id="A0A8K0GC00"/>
<evidence type="ECO:0000259" key="2">
    <source>
        <dbReference type="Pfam" id="PF13843"/>
    </source>
</evidence>
<evidence type="ECO:0000256" key="1">
    <source>
        <dbReference type="SAM" id="Phobius"/>
    </source>
</evidence>
<feature type="transmembrane region" description="Helical" evidence="1">
    <location>
        <begin position="95"/>
        <end position="115"/>
    </location>
</feature>
<sequence>MKQRGRGTLEESEADIEGCKLRAVKWFDNKPVSLASSFSSAYPTKLIQRCDRKTKQDVTVVWPETVSTYNEFMGGVDLLDDLIAYYRIRMRSKKYHLRLFFHFVDVAVINSWLLYRRDCKANSYNKNKIMNLITFKSDS</sequence>
<dbReference type="Proteomes" id="UP000801492">
    <property type="component" value="Unassembled WGS sequence"/>
</dbReference>
<evidence type="ECO:0000313" key="3">
    <source>
        <dbReference type="EMBL" id="KAF2899145.1"/>
    </source>
</evidence>
<dbReference type="PANTHER" id="PTHR47272:SF1">
    <property type="entry name" value="PIGGYBAC TRANSPOSABLE ELEMENT-DERIVED PROTEIN 3-LIKE"/>
    <property type="match status" value="1"/>
</dbReference>
<dbReference type="OrthoDB" id="6752040at2759"/>
<evidence type="ECO:0000313" key="4">
    <source>
        <dbReference type="Proteomes" id="UP000801492"/>
    </source>
</evidence>
<keyword evidence="4" id="KW-1185">Reference proteome</keyword>
<feature type="domain" description="PiggyBac transposable element-derived protein" evidence="2">
    <location>
        <begin position="19"/>
        <end position="112"/>
    </location>
</feature>
<reference evidence="3" key="1">
    <citation type="submission" date="2019-08" db="EMBL/GenBank/DDBJ databases">
        <title>The genome of the North American firefly Photinus pyralis.</title>
        <authorList>
            <consortium name="Photinus pyralis genome working group"/>
            <person name="Fallon T.R."/>
            <person name="Sander Lower S.E."/>
            <person name="Weng J.-K."/>
        </authorList>
    </citation>
    <scope>NUCLEOTIDE SEQUENCE</scope>
    <source>
        <strain evidence="3">TRF0915ILg1</strain>
        <tissue evidence="3">Whole body</tissue>
    </source>
</reference>
<gene>
    <name evidence="3" type="ORF">ILUMI_07029</name>
</gene>
<keyword evidence="1" id="KW-1133">Transmembrane helix</keyword>